<keyword evidence="5" id="KW-1185">Reference proteome</keyword>
<gene>
    <name evidence="4" type="ORF">B0J13DRAFT_624225</name>
</gene>
<dbReference type="InterPro" id="IPR053214">
    <property type="entry name" value="LysM12-like"/>
</dbReference>
<evidence type="ECO:0000313" key="5">
    <source>
        <dbReference type="Proteomes" id="UP000717696"/>
    </source>
</evidence>
<evidence type="ECO:0000256" key="1">
    <source>
        <dbReference type="ARBA" id="ARBA00022669"/>
    </source>
</evidence>
<evidence type="ECO:0000256" key="2">
    <source>
        <dbReference type="ARBA" id="ARBA00023026"/>
    </source>
</evidence>
<name>A0A9P9ELH8_9HYPO</name>
<dbReference type="InterPro" id="IPR001002">
    <property type="entry name" value="Chitin-bd_1"/>
</dbReference>
<feature type="domain" description="Chitin-binding type-1" evidence="3">
    <location>
        <begin position="111"/>
        <end position="132"/>
    </location>
</feature>
<proteinExistence type="predicted"/>
<organism evidence="4 5">
    <name type="scientific">Dactylonectria estremocensis</name>
    <dbReference type="NCBI Taxonomy" id="1079267"/>
    <lineage>
        <taxon>Eukaryota</taxon>
        <taxon>Fungi</taxon>
        <taxon>Dikarya</taxon>
        <taxon>Ascomycota</taxon>
        <taxon>Pezizomycotina</taxon>
        <taxon>Sordariomycetes</taxon>
        <taxon>Hypocreomycetidae</taxon>
        <taxon>Hypocreales</taxon>
        <taxon>Nectriaceae</taxon>
        <taxon>Dactylonectria</taxon>
    </lineage>
</organism>
<dbReference type="PANTHER" id="PTHR47700:SF2">
    <property type="entry name" value="CHITINASE"/>
    <property type="match status" value="1"/>
</dbReference>
<evidence type="ECO:0000313" key="4">
    <source>
        <dbReference type="EMBL" id="KAH7140370.1"/>
    </source>
</evidence>
<dbReference type="Proteomes" id="UP000717696">
    <property type="component" value="Unassembled WGS sequence"/>
</dbReference>
<dbReference type="InterPro" id="IPR036861">
    <property type="entry name" value="Endochitinase-like_sf"/>
</dbReference>
<dbReference type="PANTHER" id="PTHR47700">
    <property type="entry name" value="V CHITINASE, PUTATIVE (AFU_ORTHOLOGUE AFUA_6G13720)-RELATED"/>
    <property type="match status" value="1"/>
</dbReference>
<accession>A0A9P9ELH8</accession>
<evidence type="ECO:0000259" key="3">
    <source>
        <dbReference type="Pfam" id="PF00187"/>
    </source>
</evidence>
<sequence>MKSIISGDSCASMTKKCGLKAANFTKLHSDSKFCSSLMPGKDGSCAAYIIKADDNCATIAVSHGMTRGTSICLSTGTPPFPSSIADAVCGPQVPGTKKPSSGSSDTWAKLNPCPLNVCCNVWGKCGMTDDFCIIAKAAAGTPGTTPIV</sequence>
<dbReference type="Pfam" id="PF00187">
    <property type="entry name" value="Chitin_bind_1"/>
    <property type="match status" value="1"/>
</dbReference>
<dbReference type="GO" id="GO:0008061">
    <property type="term" value="F:chitin binding"/>
    <property type="evidence" value="ECO:0007669"/>
    <property type="project" value="UniProtKB-KW"/>
</dbReference>
<dbReference type="EMBL" id="JAGMUU010000013">
    <property type="protein sequence ID" value="KAH7140370.1"/>
    <property type="molecule type" value="Genomic_DNA"/>
</dbReference>
<dbReference type="Gene3D" id="3.30.60.10">
    <property type="entry name" value="Endochitinase-like"/>
    <property type="match status" value="1"/>
</dbReference>
<keyword evidence="2" id="KW-0843">Virulence</keyword>
<dbReference type="SUPFAM" id="SSF57016">
    <property type="entry name" value="Plant lectins/antimicrobial peptides"/>
    <property type="match status" value="1"/>
</dbReference>
<protein>
    <recommendedName>
        <fullName evidence="3">Chitin-binding type-1 domain-containing protein</fullName>
    </recommendedName>
</protein>
<comment type="caution">
    <text evidence="4">The sequence shown here is derived from an EMBL/GenBank/DDBJ whole genome shotgun (WGS) entry which is preliminary data.</text>
</comment>
<reference evidence="4" key="1">
    <citation type="journal article" date="2021" name="Nat. Commun.">
        <title>Genetic determinants of endophytism in the Arabidopsis root mycobiome.</title>
        <authorList>
            <person name="Mesny F."/>
            <person name="Miyauchi S."/>
            <person name="Thiergart T."/>
            <person name="Pickel B."/>
            <person name="Atanasova L."/>
            <person name="Karlsson M."/>
            <person name="Huettel B."/>
            <person name="Barry K.W."/>
            <person name="Haridas S."/>
            <person name="Chen C."/>
            <person name="Bauer D."/>
            <person name="Andreopoulos W."/>
            <person name="Pangilinan J."/>
            <person name="LaButti K."/>
            <person name="Riley R."/>
            <person name="Lipzen A."/>
            <person name="Clum A."/>
            <person name="Drula E."/>
            <person name="Henrissat B."/>
            <person name="Kohler A."/>
            <person name="Grigoriev I.V."/>
            <person name="Martin F.M."/>
            <person name="Hacquard S."/>
        </authorList>
    </citation>
    <scope>NUCLEOTIDE SEQUENCE</scope>
    <source>
        <strain evidence="4">MPI-CAGE-AT-0021</strain>
    </source>
</reference>
<dbReference type="OrthoDB" id="73875at2759"/>
<keyword evidence="1" id="KW-0147">Chitin-binding</keyword>
<dbReference type="AlphaFoldDB" id="A0A9P9ELH8"/>